<feature type="compositionally biased region" description="Gly residues" evidence="1">
    <location>
        <begin position="102"/>
        <end position="113"/>
    </location>
</feature>
<organism evidence="2 3">
    <name type="scientific">Paraglomus brasilianum</name>
    <dbReference type="NCBI Taxonomy" id="144538"/>
    <lineage>
        <taxon>Eukaryota</taxon>
        <taxon>Fungi</taxon>
        <taxon>Fungi incertae sedis</taxon>
        <taxon>Mucoromycota</taxon>
        <taxon>Glomeromycotina</taxon>
        <taxon>Glomeromycetes</taxon>
        <taxon>Paraglomerales</taxon>
        <taxon>Paraglomeraceae</taxon>
        <taxon>Paraglomus</taxon>
    </lineage>
</organism>
<gene>
    <name evidence="2" type="ORF">PBRASI_LOCUS10960</name>
</gene>
<evidence type="ECO:0000256" key="1">
    <source>
        <dbReference type="SAM" id="MobiDB-lite"/>
    </source>
</evidence>
<evidence type="ECO:0000313" key="3">
    <source>
        <dbReference type="Proteomes" id="UP000789739"/>
    </source>
</evidence>
<name>A0A9N9E4V2_9GLOM</name>
<feature type="non-terminal residue" evidence="2">
    <location>
        <position position="1"/>
    </location>
</feature>
<accession>A0A9N9E4V2</accession>
<reference evidence="2" key="1">
    <citation type="submission" date="2021-06" db="EMBL/GenBank/DDBJ databases">
        <authorList>
            <person name="Kallberg Y."/>
            <person name="Tangrot J."/>
            <person name="Rosling A."/>
        </authorList>
    </citation>
    <scope>NUCLEOTIDE SEQUENCE</scope>
    <source>
        <strain evidence="2">BR232B</strain>
    </source>
</reference>
<keyword evidence="3" id="KW-1185">Reference proteome</keyword>
<proteinExistence type="predicted"/>
<sequence>ALSASSQTLSPATNHSSSHSQYLYKPSSSQREQKMQYSANRQMLGSNGRSPSSDSRSRGQYAKQYNESSQQRARSVSPQPSSRGFSTHNENWNSGIYNIVGGNAGGNRAGGYF</sequence>
<dbReference type="EMBL" id="CAJVPI010004013">
    <property type="protein sequence ID" value="CAG8664313.1"/>
    <property type="molecule type" value="Genomic_DNA"/>
</dbReference>
<feature type="compositionally biased region" description="Low complexity" evidence="1">
    <location>
        <begin position="45"/>
        <end position="54"/>
    </location>
</feature>
<feature type="compositionally biased region" description="Polar residues" evidence="1">
    <location>
        <begin position="63"/>
        <end position="96"/>
    </location>
</feature>
<protein>
    <submittedName>
        <fullName evidence="2">10480_t:CDS:1</fullName>
    </submittedName>
</protein>
<dbReference type="Proteomes" id="UP000789739">
    <property type="component" value="Unassembled WGS sequence"/>
</dbReference>
<dbReference type="AlphaFoldDB" id="A0A9N9E4V2"/>
<feature type="compositionally biased region" description="Polar residues" evidence="1">
    <location>
        <begin position="1"/>
        <end position="44"/>
    </location>
</feature>
<comment type="caution">
    <text evidence="2">The sequence shown here is derived from an EMBL/GenBank/DDBJ whole genome shotgun (WGS) entry which is preliminary data.</text>
</comment>
<feature type="region of interest" description="Disordered" evidence="1">
    <location>
        <begin position="1"/>
        <end position="113"/>
    </location>
</feature>
<evidence type="ECO:0000313" key="2">
    <source>
        <dbReference type="EMBL" id="CAG8664313.1"/>
    </source>
</evidence>